<dbReference type="AlphaFoldDB" id="A0A1M5XBV5"/>
<sequence length="358" mass="39636">MQNKFDNIPIPERLDEVVISSMNEIRKIKNRRLRNKVIAASAATVIAIGGLGITNPAIASKLPIISQIFSQVEKKITFSGDYSSLANKVDVETQSSEGLDITVAEVYCDGYSAYITLEMNYKDELGKLPRFPLDVDESESHESIYCHIKGSIDGINEERIIDSFERIEGSKTGPNSFAGVLKVNLDRVPYINDEFSLKLSLRQVLIESLDKGGIVDAADNPNGYLVSGPLDFNIPITVDKENVKKIEVNEENDLGFGLISVVVTPFEIIVEDIRPEDLDAIEFGTGVTVFNDKGEAMQYYGGREAKDGAKGAAVFSVNEKDTSELHIYTGENFIKTIKQKDENKMKEMATYSKTIKVK</sequence>
<keyword evidence="1" id="KW-0472">Membrane</keyword>
<dbReference type="InterPro" id="IPR025436">
    <property type="entry name" value="DUF4179"/>
</dbReference>
<dbReference type="Proteomes" id="UP000184526">
    <property type="component" value="Unassembled WGS sequence"/>
</dbReference>
<evidence type="ECO:0000313" key="4">
    <source>
        <dbReference type="Proteomes" id="UP000184526"/>
    </source>
</evidence>
<organism evidence="3 4">
    <name type="scientific">Clostridium collagenovorans DSM 3089</name>
    <dbReference type="NCBI Taxonomy" id="1121306"/>
    <lineage>
        <taxon>Bacteria</taxon>
        <taxon>Bacillati</taxon>
        <taxon>Bacillota</taxon>
        <taxon>Clostridia</taxon>
        <taxon>Eubacteriales</taxon>
        <taxon>Clostridiaceae</taxon>
        <taxon>Clostridium</taxon>
    </lineage>
</organism>
<dbReference type="EMBL" id="FQXP01000007">
    <property type="protein sequence ID" value="SHH96673.1"/>
    <property type="molecule type" value="Genomic_DNA"/>
</dbReference>
<dbReference type="Pfam" id="PF13786">
    <property type="entry name" value="DUF4179"/>
    <property type="match status" value="1"/>
</dbReference>
<accession>A0A1M5XBV5</accession>
<protein>
    <recommendedName>
        <fullName evidence="2">DUF4179 domain-containing protein</fullName>
    </recommendedName>
</protein>
<keyword evidence="1" id="KW-1133">Transmembrane helix</keyword>
<evidence type="ECO:0000313" key="3">
    <source>
        <dbReference type="EMBL" id="SHH96673.1"/>
    </source>
</evidence>
<dbReference type="RefSeq" id="WP_072832010.1">
    <property type="nucleotide sequence ID" value="NZ_FQXP01000007.1"/>
</dbReference>
<evidence type="ECO:0000256" key="1">
    <source>
        <dbReference type="SAM" id="Phobius"/>
    </source>
</evidence>
<dbReference type="Gene3D" id="2.60.40.1630">
    <property type="entry name" value="bacillus anthracis domain"/>
    <property type="match status" value="1"/>
</dbReference>
<feature type="domain" description="DUF4179" evidence="2">
    <location>
        <begin position="31"/>
        <end position="119"/>
    </location>
</feature>
<proteinExistence type="predicted"/>
<feature type="transmembrane region" description="Helical" evidence="1">
    <location>
        <begin position="37"/>
        <end position="58"/>
    </location>
</feature>
<evidence type="ECO:0000259" key="2">
    <source>
        <dbReference type="Pfam" id="PF13786"/>
    </source>
</evidence>
<name>A0A1M5XBV5_9CLOT</name>
<dbReference type="STRING" id="1121306.SAMN02745196_02146"/>
<keyword evidence="4" id="KW-1185">Reference proteome</keyword>
<gene>
    <name evidence="3" type="ORF">SAMN02745196_02146</name>
</gene>
<reference evidence="3 4" key="1">
    <citation type="submission" date="2016-11" db="EMBL/GenBank/DDBJ databases">
        <authorList>
            <person name="Jaros S."/>
            <person name="Januszkiewicz K."/>
            <person name="Wedrychowicz H."/>
        </authorList>
    </citation>
    <scope>NUCLEOTIDE SEQUENCE [LARGE SCALE GENOMIC DNA]</scope>
    <source>
        <strain evidence="3 4">DSM 3089</strain>
    </source>
</reference>
<keyword evidence="1" id="KW-0812">Transmembrane</keyword>